<accession>A0A2N5XP73</accession>
<reference evidence="1 2" key="1">
    <citation type="submission" date="2018-01" db="EMBL/GenBank/DDBJ databases">
        <title>The draft genome sequence of Cohaesibacter sp. H1304.</title>
        <authorList>
            <person name="Wang N.-N."/>
            <person name="Du Z.-J."/>
        </authorList>
    </citation>
    <scope>NUCLEOTIDE SEQUENCE [LARGE SCALE GENOMIC DNA]</scope>
    <source>
        <strain evidence="1 2">H1304</strain>
    </source>
</reference>
<sequence length="62" mass="6966">MFISPTKLWFPLASEEGIGYEKPPVSGLRLRCFFPSFLGEGLRLKAIEFSAHVCDQIIGMPH</sequence>
<gene>
    <name evidence="1" type="ORF">C0081_15475</name>
</gene>
<protein>
    <submittedName>
        <fullName evidence="1">Uncharacterized protein</fullName>
    </submittedName>
</protein>
<organism evidence="1 2">
    <name type="scientific">Cohaesibacter celericrescens</name>
    <dbReference type="NCBI Taxonomy" id="2067669"/>
    <lineage>
        <taxon>Bacteria</taxon>
        <taxon>Pseudomonadati</taxon>
        <taxon>Pseudomonadota</taxon>
        <taxon>Alphaproteobacteria</taxon>
        <taxon>Hyphomicrobiales</taxon>
        <taxon>Cohaesibacteraceae</taxon>
    </lineage>
</organism>
<keyword evidence="2" id="KW-1185">Reference proteome</keyword>
<proteinExistence type="predicted"/>
<dbReference type="AlphaFoldDB" id="A0A2N5XP73"/>
<comment type="caution">
    <text evidence="1">The sequence shown here is derived from an EMBL/GenBank/DDBJ whole genome shotgun (WGS) entry which is preliminary data.</text>
</comment>
<evidence type="ECO:0000313" key="2">
    <source>
        <dbReference type="Proteomes" id="UP000234881"/>
    </source>
</evidence>
<dbReference type="Proteomes" id="UP000234881">
    <property type="component" value="Unassembled WGS sequence"/>
</dbReference>
<name>A0A2N5XP73_9HYPH</name>
<dbReference type="EMBL" id="PKUQ01000031">
    <property type="protein sequence ID" value="PLW76293.1"/>
    <property type="molecule type" value="Genomic_DNA"/>
</dbReference>
<evidence type="ECO:0000313" key="1">
    <source>
        <dbReference type="EMBL" id="PLW76293.1"/>
    </source>
</evidence>